<evidence type="ECO:0000256" key="6">
    <source>
        <dbReference type="SAM" id="SignalP"/>
    </source>
</evidence>
<dbReference type="SUPFAM" id="SSF48452">
    <property type="entry name" value="TPR-like"/>
    <property type="match status" value="1"/>
</dbReference>
<evidence type="ECO:0000259" key="8">
    <source>
        <dbReference type="Pfam" id="PF14322"/>
    </source>
</evidence>
<dbReference type="Gene3D" id="1.25.40.390">
    <property type="match status" value="1"/>
</dbReference>
<evidence type="ECO:0000256" key="1">
    <source>
        <dbReference type="ARBA" id="ARBA00004442"/>
    </source>
</evidence>
<keyword evidence="4" id="KW-0472">Membrane</keyword>
<evidence type="ECO:0000256" key="3">
    <source>
        <dbReference type="ARBA" id="ARBA00022729"/>
    </source>
</evidence>
<evidence type="ECO:0000313" key="9">
    <source>
        <dbReference type="EMBL" id="GCB33375.1"/>
    </source>
</evidence>
<evidence type="ECO:0000313" key="10">
    <source>
        <dbReference type="Proteomes" id="UP000288079"/>
    </source>
</evidence>
<comment type="similarity">
    <text evidence="2">Belongs to the SusD family.</text>
</comment>
<reference evidence="9 10" key="1">
    <citation type="submission" date="2018-10" db="EMBL/GenBank/DDBJ databases">
        <title>Draft Genome Sequence of Bacteroides sp. KCTC 15687.</title>
        <authorList>
            <person name="Yu S.Y."/>
            <person name="Kim J.S."/>
            <person name="Oh B.S."/>
            <person name="Park S.H."/>
            <person name="Kang S.W."/>
            <person name="Park J.E."/>
            <person name="Choi S.H."/>
            <person name="Han K.I."/>
            <person name="Lee K.C."/>
            <person name="Eom M.K."/>
            <person name="Suh M.K."/>
            <person name="Lee D.H."/>
            <person name="Yoon H."/>
            <person name="Kim B."/>
            <person name="Yang S.J."/>
            <person name="Lee J.S."/>
            <person name="Lee J.H."/>
        </authorList>
    </citation>
    <scope>NUCLEOTIDE SEQUENCE [LARGE SCALE GENOMIC DNA]</scope>
    <source>
        <strain evidence="9 10">KCTC 15687</strain>
    </source>
</reference>
<evidence type="ECO:0000259" key="7">
    <source>
        <dbReference type="Pfam" id="PF07980"/>
    </source>
</evidence>
<keyword evidence="10" id="KW-1185">Reference proteome</keyword>
<dbReference type="GO" id="GO:0009279">
    <property type="term" value="C:cell outer membrane"/>
    <property type="evidence" value="ECO:0007669"/>
    <property type="project" value="UniProtKB-SubCell"/>
</dbReference>
<feature type="domain" description="SusD-like N-terminal" evidence="8">
    <location>
        <begin position="21"/>
        <end position="198"/>
    </location>
</feature>
<proteinExistence type="inferred from homology"/>
<dbReference type="Proteomes" id="UP000288079">
    <property type="component" value="Unassembled WGS sequence"/>
</dbReference>
<gene>
    <name evidence="9" type="ORF">KGMB02408_03200</name>
</gene>
<evidence type="ECO:0000256" key="2">
    <source>
        <dbReference type="ARBA" id="ARBA00006275"/>
    </source>
</evidence>
<dbReference type="InterPro" id="IPR033985">
    <property type="entry name" value="SusD-like_N"/>
</dbReference>
<accession>A0A401LP86</accession>
<dbReference type="PROSITE" id="PS51257">
    <property type="entry name" value="PROKAR_LIPOPROTEIN"/>
    <property type="match status" value="1"/>
</dbReference>
<comment type="subcellular location">
    <subcellularLocation>
        <location evidence="1">Cell outer membrane</location>
    </subcellularLocation>
</comment>
<sequence>MKKIVYIALLVTGISLSSCNYLDVIPDNITTIEMAFNNRINARKYLATCYNFLPATYDMKNNASISCADDYCPYLMKYDRWDFTNSWNWVRGLQNSSNPLFNYWSSANKFRGVHECNVFLANVDRVPDLSYTERNRWKAEVYTLKAFYLYWLFLHYGPIPLLDENIDINSKLEDMIQYREKVDDVVNYIVDLLDKAINMDQGLPMYISSVTTEMGRITLPAAHCIKAKVLATAASPLFNGNTDYADFLDPRDHQPFFNQIYSQEKWRIAAEACKKAIDISLEGNHDLFEFDERVAFQLTPETELEMTLREIVTSRYNCEQIFAPGATDIWIQGAAQPRLTTYDMGNREWHHLCQYSPTLNIIEEYYTENGLPIEEDKSLVGADLYELTTTPSDRPAFFVPNYTTVKLHLNREPRFYANIGFDGGKWFNSEVLSPEEAYGVNAKKGGIAGHETYRASATGYFVKKVCSYKNMNTTAAEVLYAFPNTIIRLADIYLLYSETLNESLDKPNDEVYKYIQLVRHRAGLDKGTTLQDTWAKHSINPNKPLTKEGMREIIHRERLIEMQFEGKRLHDLRRWKKCEQYFNTQMRGLSIVEEMPELFYVPRVIYTRSFFVRDYLWPLKQEDLNKNTRLVQNPLW</sequence>
<feature type="domain" description="RagB/SusD" evidence="7">
    <location>
        <begin position="350"/>
        <end position="636"/>
    </location>
</feature>
<name>A0A401LP86_9BACE</name>
<dbReference type="AlphaFoldDB" id="A0A401LP86"/>
<dbReference type="RefSeq" id="WP_125039735.1">
    <property type="nucleotide sequence ID" value="NZ_BHWB01000001.1"/>
</dbReference>
<evidence type="ECO:0000256" key="4">
    <source>
        <dbReference type="ARBA" id="ARBA00023136"/>
    </source>
</evidence>
<dbReference type="EMBL" id="BHWB01000001">
    <property type="protein sequence ID" value="GCB33375.1"/>
    <property type="molecule type" value="Genomic_DNA"/>
</dbReference>
<evidence type="ECO:0008006" key="11">
    <source>
        <dbReference type="Google" id="ProtNLM"/>
    </source>
</evidence>
<keyword evidence="3 6" id="KW-0732">Signal</keyword>
<dbReference type="InterPro" id="IPR012944">
    <property type="entry name" value="SusD_RagB_dom"/>
</dbReference>
<evidence type="ECO:0000256" key="5">
    <source>
        <dbReference type="ARBA" id="ARBA00023237"/>
    </source>
</evidence>
<comment type="caution">
    <text evidence="9">The sequence shown here is derived from an EMBL/GenBank/DDBJ whole genome shotgun (WGS) entry which is preliminary data.</text>
</comment>
<dbReference type="Pfam" id="PF07980">
    <property type="entry name" value="SusD_RagB"/>
    <property type="match status" value="1"/>
</dbReference>
<feature type="signal peptide" evidence="6">
    <location>
        <begin position="1"/>
        <end position="20"/>
    </location>
</feature>
<feature type="chain" id="PRO_5019432296" description="Starch-binding protein" evidence="6">
    <location>
        <begin position="21"/>
        <end position="636"/>
    </location>
</feature>
<dbReference type="Pfam" id="PF14322">
    <property type="entry name" value="SusD-like_3"/>
    <property type="match status" value="1"/>
</dbReference>
<dbReference type="OrthoDB" id="724176at2"/>
<organism evidence="9 10">
    <name type="scientific">Bacteroides faecalis</name>
    <dbReference type="NCBI Taxonomy" id="2447885"/>
    <lineage>
        <taxon>Bacteria</taxon>
        <taxon>Pseudomonadati</taxon>
        <taxon>Bacteroidota</taxon>
        <taxon>Bacteroidia</taxon>
        <taxon>Bacteroidales</taxon>
        <taxon>Bacteroidaceae</taxon>
        <taxon>Bacteroides</taxon>
    </lineage>
</organism>
<dbReference type="InterPro" id="IPR011990">
    <property type="entry name" value="TPR-like_helical_dom_sf"/>
</dbReference>
<protein>
    <recommendedName>
        <fullName evidence="11">Starch-binding protein</fullName>
    </recommendedName>
</protein>
<keyword evidence="5" id="KW-0998">Cell outer membrane</keyword>